<dbReference type="Proteomes" id="UP000037387">
    <property type="component" value="Unassembled WGS sequence"/>
</dbReference>
<dbReference type="PATRIC" id="fig|1350482.3.peg.1655"/>
<dbReference type="AlphaFoldDB" id="A0A0M0F929"/>
<evidence type="ECO:0000313" key="3">
    <source>
        <dbReference type="Proteomes" id="UP000037387"/>
    </source>
</evidence>
<keyword evidence="3" id="KW-1185">Reference proteome</keyword>
<reference evidence="2 3" key="1">
    <citation type="journal article" date="2015" name="Sci. Rep.">
        <title>Functional and structural properties of a novel cellulosome-like multienzyme complex: efficient glycoside hydrolysis of water-insoluble 7-xylosyl-10-deacetylpaclitaxel.</title>
        <authorList>
            <person name="Dou T.Y."/>
            <person name="Luan H.W."/>
            <person name="Ge G.B."/>
            <person name="Dong M.M."/>
            <person name="Zou H.F."/>
            <person name="He Y.Q."/>
            <person name="Cui P."/>
            <person name="Wang J.Y."/>
            <person name="Hao D.C."/>
            <person name="Yang S.L."/>
            <person name="Yang L."/>
        </authorList>
    </citation>
    <scope>NUCLEOTIDE SEQUENCE [LARGE SCALE GENOMIC DNA]</scope>
    <source>
        <strain evidence="2 3">F16</strain>
    </source>
</reference>
<accession>A0A0M0F929</accession>
<name>A0A0M0F929_CELCE</name>
<organism evidence="2 3">
    <name type="scientific">Cellulosimicrobium cellulans F16</name>
    <dbReference type="NCBI Taxonomy" id="1350482"/>
    <lineage>
        <taxon>Bacteria</taxon>
        <taxon>Bacillati</taxon>
        <taxon>Actinomycetota</taxon>
        <taxon>Actinomycetes</taxon>
        <taxon>Micrococcales</taxon>
        <taxon>Promicromonosporaceae</taxon>
        <taxon>Cellulosimicrobium</taxon>
    </lineage>
</organism>
<gene>
    <name evidence="2" type="ORF">M768_08265</name>
</gene>
<sequence length="51" mass="5333">MGTVRGLTLGYPQNCKYGYGSDNAMPNQEPGLGQDLSGDWKDGCGPGEPLS</sequence>
<protein>
    <submittedName>
        <fullName evidence="2">Uncharacterized protein</fullName>
    </submittedName>
</protein>
<comment type="caution">
    <text evidence="2">The sequence shown here is derived from an EMBL/GenBank/DDBJ whole genome shotgun (WGS) entry which is preliminary data.</text>
</comment>
<evidence type="ECO:0000256" key="1">
    <source>
        <dbReference type="SAM" id="MobiDB-lite"/>
    </source>
</evidence>
<evidence type="ECO:0000313" key="2">
    <source>
        <dbReference type="EMBL" id="KON74089.1"/>
    </source>
</evidence>
<proteinExistence type="predicted"/>
<dbReference type="EMBL" id="ATNL01000007">
    <property type="protein sequence ID" value="KON74089.1"/>
    <property type="molecule type" value="Genomic_DNA"/>
</dbReference>
<feature type="region of interest" description="Disordered" evidence="1">
    <location>
        <begin position="19"/>
        <end position="51"/>
    </location>
</feature>
<dbReference type="RefSeq" id="WP_156532775.1">
    <property type="nucleotide sequence ID" value="NZ_KQ435289.1"/>
</dbReference>